<dbReference type="AlphaFoldDB" id="A0AAU7UBH8"/>
<organism evidence="1">
    <name type="scientific">Deinococcus sonorensis KR-87</name>
    <dbReference type="NCBI Taxonomy" id="694439"/>
    <lineage>
        <taxon>Bacteria</taxon>
        <taxon>Thermotogati</taxon>
        <taxon>Deinococcota</taxon>
        <taxon>Deinococci</taxon>
        <taxon>Deinococcales</taxon>
        <taxon>Deinococcaceae</taxon>
        <taxon>Deinococcus</taxon>
    </lineage>
</organism>
<gene>
    <name evidence="1" type="ORF">ABOD76_05920</name>
</gene>
<name>A0AAU7UBH8_9DEIO</name>
<dbReference type="EMBL" id="CP158299">
    <property type="protein sequence ID" value="XBV85839.1"/>
    <property type="molecule type" value="Genomic_DNA"/>
</dbReference>
<reference evidence="1" key="1">
    <citation type="submission" date="2024-06" db="EMBL/GenBank/DDBJ databases">
        <title>Draft Genome Sequence of Deinococcus sonorensis Type Strain KR-87, a Biofilm Producing Representative of the Genus Deinococcus.</title>
        <authorList>
            <person name="Boren L.S."/>
            <person name="Grosso R.A."/>
            <person name="Hugenberg-Cox A.N."/>
            <person name="Hill J.T.E."/>
            <person name="Albert C.M."/>
            <person name="Tuohy J.M."/>
        </authorList>
    </citation>
    <scope>NUCLEOTIDE SEQUENCE</scope>
    <source>
        <strain evidence="1">KR-87</strain>
    </source>
</reference>
<accession>A0AAU7UBH8</accession>
<dbReference type="KEGG" id="dsc:ABOD76_05920"/>
<sequence>MIELPHLSVQVSLEHCAPPYALILLRETDLSAADQQILRDVCSTRPVPLVRVHTEVGLWIFVVRAESLPDGRHYRLLSACPALKPNQTSDPTQTHH</sequence>
<dbReference type="RefSeq" id="WP_350243882.1">
    <property type="nucleotide sequence ID" value="NZ_CP158299.1"/>
</dbReference>
<proteinExistence type="predicted"/>
<protein>
    <submittedName>
        <fullName evidence="1">Uncharacterized protein</fullName>
    </submittedName>
</protein>
<evidence type="ECO:0000313" key="1">
    <source>
        <dbReference type="EMBL" id="XBV85839.1"/>
    </source>
</evidence>